<reference evidence="1" key="1">
    <citation type="journal article" date="2023" name="Genome Biol. Evol.">
        <title>Long-read-based Genome Assembly of Drosophila gunungcola Reveals Fewer Chemosensory Genes in Flower-breeding Species.</title>
        <authorList>
            <person name="Negi A."/>
            <person name="Liao B.Y."/>
            <person name="Yeh S.D."/>
        </authorList>
    </citation>
    <scope>NUCLEOTIDE SEQUENCE</scope>
    <source>
        <strain evidence="1">Sukarami</strain>
    </source>
</reference>
<proteinExistence type="predicted"/>
<evidence type="ECO:0000313" key="2">
    <source>
        <dbReference type="Proteomes" id="UP001059596"/>
    </source>
</evidence>
<dbReference type="Gene3D" id="3.15.10.30">
    <property type="entry name" value="Haemolymph juvenile hormone binding protein"/>
    <property type="match status" value="1"/>
</dbReference>
<dbReference type="PANTHER" id="PTHR11008:SF25">
    <property type="entry name" value="IP09473P-RELATED"/>
    <property type="match status" value="1"/>
</dbReference>
<dbReference type="AlphaFoldDB" id="A0A9P9YIQ9"/>
<keyword evidence="2" id="KW-1185">Reference proteome</keyword>
<name>A0A9P9YIQ9_9MUSC</name>
<accession>A0A9P9YIQ9</accession>
<evidence type="ECO:0000313" key="1">
    <source>
        <dbReference type="EMBL" id="KAI8037713.1"/>
    </source>
</evidence>
<organism evidence="1 2">
    <name type="scientific">Drosophila gunungcola</name>
    <name type="common">fruit fly</name>
    <dbReference type="NCBI Taxonomy" id="103775"/>
    <lineage>
        <taxon>Eukaryota</taxon>
        <taxon>Metazoa</taxon>
        <taxon>Ecdysozoa</taxon>
        <taxon>Arthropoda</taxon>
        <taxon>Hexapoda</taxon>
        <taxon>Insecta</taxon>
        <taxon>Pterygota</taxon>
        <taxon>Neoptera</taxon>
        <taxon>Endopterygota</taxon>
        <taxon>Diptera</taxon>
        <taxon>Brachycera</taxon>
        <taxon>Muscomorpha</taxon>
        <taxon>Ephydroidea</taxon>
        <taxon>Drosophilidae</taxon>
        <taxon>Drosophila</taxon>
        <taxon>Sophophora</taxon>
    </lineage>
</organism>
<dbReference type="PANTHER" id="PTHR11008">
    <property type="entry name" value="PROTEIN TAKEOUT-LIKE PROTEIN"/>
    <property type="match status" value="1"/>
</dbReference>
<comment type="caution">
    <text evidence="1">The sequence shown here is derived from an EMBL/GenBank/DDBJ whole genome shotgun (WGS) entry which is preliminary data.</text>
</comment>
<sequence>MKLQSDYSLFGRILLIPLNGKGQVFLDAENMTVTMHTKTRLYSKGGFTFYNVTSLHVDFKMDGLNTNKFFNDNWRMLADALYTVITQTIEDILLDVLKKIFHFIPANFFVSDIPTPEQLYGRAKPKPK</sequence>
<gene>
    <name evidence="1" type="ORF">M5D96_009213</name>
</gene>
<dbReference type="Proteomes" id="UP001059596">
    <property type="component" value="Unassembled WGS sequence"/>
</dbReference>
<dbReference type="Pfam" id="PF06585">
    <property type="entry name" value="JHBP"/>
    <property type="match status" value="1"/>
</dbReference>
<dbReference type="InterPro" id="IPR010562">
    <property type="entry name" value="Haemolymph_juvenile_hormone-bd"/>
</dbReference>
<dbReference type="EMBL" id="JAMKOV010000010">
    <property type="protein sequence ID" value="KAI8037713.1"/>
    <property type="molecule type" value="Genomic_DNA"/>
</dbReference>
<dbReference type="InterPro" id="IPR038606">
    <property type="entry name" value="To_sf"/>
</dbReference>
<dbReference type="GO" id="GO:0005615">
    <property type="term" value="C:extracellular space"/>
    <property type="evidence" value="ECO:0007669"/>
    <property type="project" value="TreeGrafter"/>
</dbReference>
<protein>
    <submittedName>
        <fullName evidence="1">Uncharacterized protein</fullName>
    </submittedName>
</protein>